<accession>A0AAW1U3Q4</accession>
<evidence type="ECO:0000313" key="1">
    <source>
        <dbReference type="EMBL" id="KAK9874790.1"/>
    </source>
</evidence>
<name>A0AAW1U3Q4_9CUCU</name>
<reference evidence="1 2" key="1">
    <citation type="submission" date="2023-03" db="EMBL/GenBank/DDBJ databases">
        <title>Genome insight into feeding habits of ladybird beetles.</title>
        <authorList>
            <person name="Li H.-S."/>
            <person name="Huang Y.-H."/>
            <person name="Pang H."/>
        </authorList>
    </citation>
    <scope>NUCLEOTIDE SEQUENCE [LARGE SCALE GENOMIC DNA]</scope>
    <source>
        <strain evidence="1">SYSU_2023b</strain>
        <tissue evidence="1">Whole body</tissue>
    </source>
</reference>
<dbReference type="AlphaFoldDB" id="A0AAW1U3Q4"/>
<dbReference type="EMBL" id="JARQZJ010000032">
    <property type="protein sequence ID" value="KAK9874790.1"/>
    <property type="molecule type" value="Genomic_DNA"/>
</dbReference>
<organism evidence="1 2">
    <name type="scientific">Henosepilachna vigintioctopunctata</name>
    <dbReference type="NCBI Taxonomy" id="420089"/>
    <lineage>
        <taxon>Eukaryota</taxon>
        <taxon>Metazoa</taxon>
        <taxon>Ecdysozoa</taxon>
        <taxon>Arthropoda</taxon>
        <taxon>Hexapoda</taxon>
        <taxon>Insecta</taxon>
        <taxon>Pterygota</taxon>
        <taxon>Neoptera</taxon>
        <taxon>Endopterygota</taxon>
        <taxon>Coleoptera</taxon>
        <taxon>Polyphaga</taxon>
        <taxon>Cucujiformia</taxon>
        <taxon>Coccinelloidea</taxon>
        <taxon>Coccinellidae</taxon>
        <taxon>Epilachninae</taxon>
        <taxon>Epilachnini</taxon>
        <taxon>Henosepilachna</taxon>
    </lineage>
</organism>
<proteinExistence type="predicted"/>
<keyword evidence="2" id="KW-1185">Reference proteome</keyword>
<evidence type="ECO:0000313" key="2">
    <source>
        <dbReference type="Proteomes" id="UP001431783"/>
    </source>
</evidence>
<protein>
    <submittedName>
        <fullName evidence="1">Uncharacterized protein</fullName>
    </submittedName>
</protein>
<dbReference type="Proteomes" id="UP001431783">
    <property type="component" value="Unassembled WGS sequence"/>
</dbReference>
<gene>
    <name evidence="1" type="ORF">WA026_005596</name>
</gene>
<comment type="caution">
    <text evidence="1">The sequence shown here is derived from an EMBL/GenBank/DDBJ whole genome shotgun (WGS) entry which is preliminary data.</text>
</comment>
<sequence>MDAISVNIEFPSTPPGDIERHVPIRLNRNLYCTDGENRSSENIQEDIRVKEESIVHNIRRGLLISPISNEELQKLMDVIIREESAFRLNIDMMKQKP</sequence>